<comment type="pathway">
    <text evidence="2">Protein modification; protein glycosylation.</text>
</comment>
<name>A0A7R9BL46_9CRUS</name>
<keyword evidence="9 12" id="KW-0472">Membrane</keyword>
<gene>
    <name evidence="13" type="ORF">NMOB1V02_LOCUS3629</name>
</gene>
<evidence type="ECO:0000256" key="7">
    <source>
        <dbReference type="ARBA" id="ARBA00022824"/>
    </source>
</evidence>
<dbReference type="PANTHER" id="PTHR12646:SF0">
    <property type="entry name" value="DOL-P-MAN:MAN(5)GLCNAC(2)-PP-DOL ALPHA-1,3-MANNOSYLTRANSFERASE"/>
    <property type="match status" value="1"/>
</dbReference>
<evidence type="ECO:0000256" key="10">
    <source>
        <dbReference type="ARBA" id="ARBA00049506"/>
    </source>
</evidence>
<dbReference type="EMBL" id="CAJPEX010000491">
    <property type="protein sequence ID" value="CAG0915995.1"/>
    <property type="molecule type" value="Genomic_DNA"/>
</dbReference>
<evidence type="ECO:0000256" key="1">
    <source>
        <dbReference type="ARBA" id="ARBA00004477"/>
    </source>
</evidence>
<evidence type="ECO:0000256" key="5">
    <source>
        <dbReference type="ARBA" id="ARBA00022679"/>
    </source>
</evidence>
<feature type="transmembrane region" description="Helical" evidence="12">
    <location>
        <begin position="70"/>
        <end position="87"/>
    </location>
</feature>
<evidence type="ECO:0000256" key="9">
    <source>
        <dbReference type="ARBA" id="ARBA00023136"/>
    </source>
</evidence>
<dbReference type="Proteomes" id="UP000678499">
    <property type="component" value="Unassembled WGS sequence"/>
</dbReference>
<dbReference type="GO" id="GO:0005789">
    <property type="term" value="C:endoplasmic reticulum membrane"/>
    <property type="evidence" value="ECO:0007669"/>
    <property type="project" value="UniProtKB-SubCell"/>
</dbReference>
<dbReference type="PANTHER" id="PTHR12646">
    <property type="entry name" value="NOT56 - RELATED"/>
    <property type="match status" value="1"/>
</dbReference>
<evidence type="ECO:0000256" key="2">
    <source>
        <dbReference type="ARBA" id="ARBA00004922"/>
    </source>
</evidence>
<sequence>MQRVTNLFPDTEIDWKAYMQEVEGVVNGTWDYYQLKGDTGPLVYPAGFVYVFMGLYYLSNAGTNIRLAQYVFAVMYIVMVFLVIRLYDRSYKVPPYVLIFLCCTSYRIHSVFVLRLFNDPVALLFVYIALNCFMDHRWRLGSFFYSLGVSIKMNVLLFSPALLLIYISCLGMKETVVNLGICAGVQLILAAPFLLANPVAYMERSFDLGRVFFHQWTVNWRFLPEDIFVSRSFHLALLLLHILVLVVFAKNVWLRILKNYPVLVGHGGLPYACQLLFLPLFTANFIGIVFARSLHYQFYVWYYHSIPYLLWSTSYPTVLRLLLFGIIEMSWNTYPSTDFSSAALHFSHVVILIGLWRNQPPLSAAVEEMGKSAQLNDFNAKLSELVQDAVNEPGAEANPEPVVVKQSANKKNPDGVVNLKNRKRR</sequence>
<comment type="catalytic activity">
    <reaction evidence="10">
        <text>an alpha-D-Man-(1-&gt;2)-alpha-D-Man-(1-&gt;2)-alpha-D-Man-(1-&gt;3)-[alpha-D-Man-(1-&gt;6)]-beta-D-Man-(1-&gt;4)-beta-D-GlcNAc-(1-&gt;4)-alpha-D-GlcNAc-diphospho-di-trans,poly-cis-dolichol + a di-trans,poly-cis-dolichyl beta-D-mannosyl phosphate = an alpha-D-Man-(1-&gt;2)-alpha-D-Man-(1-&gt;2)-alpha-D-Man-(1-&gt;3)-[alpha-D-Man-(1-&gt;3)-alpha-D-Man-(1-&gt;6)]-beta-D-Man-(1-&gt;4)-beta-D-GlcNAc-(1-&gt;4)-alpha-D-GlcNAc-diphospho-di-trans,poly-cis-dolichol + a di-trans,poly-cis-dolichyl phosphate + H(+)</text>
        <dbReference type="Rhea" id="RHEA:29527"/>
        <dbReference type="Rhea" id="RHEA-COMP:19498"/>
        <dbReference type="Rhea" id="RHEA-COMP:19501"/>
        <dbReference type="Rhea" id="RHEA-COMP:19516"/>
        <dbReference type="Rhea" id="RHEA-COMP:19517"/>
        <dbReference type="ChEBI" id="CHEBI:15378"/>
        <dbReference type="ChEBI" id="CHEBI:57683"/>
        <dbReference type="ChEBI" id="CHEBI:58211"/>
        <dbReference type="ChEBI" id="CHEBI:132515"/>
        <dbReference type="ChEBI" id="CHEBI:132516"/>
        <dbReference type="EC" id="2.4.1.258"/>
    </reaction>
    <physiologicalReaction direction="left-to-right" evidence="10">
        <dbReference type="Rhea" id="RHEA:29528"/>
    </physiologicalReaction>
</comment>
<keyword evidence="7" id="KW-0256">Endoplasmic reticulum</keyword>
<evidence type="ECO:0000313" key="13">
    <source>
        <dbReference type="EMBL" id="CAD7275843.1"/>
    </source>
</evidence>
<evidence type="ECO:0000256" key="11">
    <source>
        <dbReference type="SAM" id="MobiDB-lite"/>
    </source>
</evidence>
<dbReference type="EC" id="2.4.1.258" evidence="3"/>
<comment type="subcellular location">
    <subcellularLocation>
        <location evidence="1">Endoplasmic reticulum membrane</location>
        <topology evidence="1">Multi-pass membrane protein</topology>
    </subcellularLocation>
</comment>
<keyword evidence="5" id="KW-0808">Transferase</keyword>
<keyword evidence="14" id="KW-1185">Reference proteome</keyword>
<dbReference type="AlphaFoldDB" id="A0A7R9BL46"/>
<organism evidence="13">
    <name type="scientific">Notodromas monacha</name>
    <dbReference type="NCBI Taxonomy" id="399045"/>
    <lineage>
        <taxon>Eukaryota</taxon>
        <taxon>Metazoa</taxon>
        <taxon>Ecdysozoa</taxon>
        <taxon>Arthropoda</taxon>
        <taxon>Crustacea</taxon>
        <taxon>Oligostraca</taxon>
        <taxon>Ostracoda</taxon>
        <taxon>Podocopa</taxon>
        <taxon>Podocopida</taxon>
        <taxon>Cypridocopina</taxon>
        <taxon>Cypridoidea</taxon>
        <taxon>Cyprididae</taxon>
        <taxon>Notodromas</taxon>
    </lineage>
</organism>
<dbReference type="GO" id="GO:0052925">
    <property type="term" value="F:dol-P-Man:Man(5)GlcNAc(2)-PP-Dol alpha-1,3-mannosyltransferase activity"/>
    <property type="evidence" value="ECO:0007669"/>
    <property type="project" value="UniProtKB-EC"/>
</dbReference>
<feature type="region of interest" description="Disordered" evidence="11">
    <location>
        <begin position="394"/>
        <end position="425"/>
    </location>
</feature>
<evidence type="ECO:0000256" key="6">
    <source>
        <dbReference type="ARBA" id="ARBA00022692"/>
    </source>
</evidence>
<feature type="transmembrane region" description="Helical" evidence="12">
    <location>
        <begin position="233"/>
        <end position="254"/>
    </location>
</feature>
<feature type="transmembrane region" description="Helical" evidence="12">
    <location>
        <begin position="275"/>
        <end position="294"/>
    </location>
</feature>
<evidence type="ECO:0000256" key="3">
    <source>
        <dbReference type="ARBA" id="ARBA00011964"/>
    </source>
</evidence>
<keyword evidence="4" id="KW-0328">Glycosyltransferase</keyword>
<evidence type="ECO:0000256" key="12">
    <source>
        <dbReference type="SAM" id="Phobius"/>
    </source>
</evidence>
<keyword evidence="6 12" id="KW-0812">Transmembrane</keyword>
<evidence type="ECO:0000256" key="8">
    <source>
        <dbReference type="ARBA" id="ARBA00022989"/>
    </source>
</evidence>
<evidence type="ECO:0000256" key="4">
    <source>
        <dbReference type="ARBA" id="ARBA00022676"/>
    </source>
</evidence>
<accession>A0A7R9BL46</accession>
<proteinExistence type="predicted"/>
<reference evidence="13" key="1">
    <citation type="submission" date="2020-11" db="EMBL/GenBank/DDBJ databases">
        <authorList>
            <person name="Tran Van P."/>
        </authorList>
    </citation>
    <scope>NUCLEOTIDE SEQUENCE</scope>
</reference>
<protein>
    <recommendedName>
        <fullName evidence="3">dolichyl-P-Man:Man5GlcNAc2-PP-dolichol alpha-1,3-mannosyltransferase</fullName>
        <ecNumber evidence="3">2.4.1.258</ecNumber>
    </recommendedName>
</protein>
<evidence type="ECO:0000313" key="14">
    <source>
        <dbReference type="Proteomes" id="UP000678499"/>
    </source>
</evidence>
<dbReference type="Pfam" id="PF05208">
    <property type="entry name" value="ALG3"/>
    <property type="match status" value="1"/>
</dbReference>
<feature type="transmembrane region" description="Helical" evidence="12">
    <location>
        <begin position="144"/>
        <end position="169"/>
    </location>
</feature>
<dbReference type="OrthoDB" id="20028at2759"/>
<feature type="transmembrane region" description="Helical" evidence="12">
    <location>
        <begin position="306"/>
        <end position="327"/>
    </location>
</feature>
<dbReference type="EMBL" id="OA882528">
    <property type="protein sequence ID" value="CAD7275843.1"/>
    <property type="molecule type" value="Genomic_DNA"/>
</dbReference>
<keyword evidence="8 12" id="KW-1133">Transmembrane helix</keyword>
<feature type="transmembrane region" description="Helical" evidence="12">
    <location>
        <begin position="176"/>
        <end position="196"/>
    </location>
</feature>
<feature type="transmembrane region" description="Helical" evidence="12">
    <location>
        <begin position="42"/>
        <end position="58"/>
    </location>
</feature>
<dbReference type="InterPro" id="IPR007873">
    <property type="entry name" value="Glycosyltransferase_ALG3"/>
</dbReference>